<accession>A0ABT1PSX7</accession>
<dbReference type="RefSeq" id="WP_255919694.1">
    <property type="nucleotide sequence ID" value="NZ_JANFNG010000005.1"/>
</dbReference>
<feature type="compositionally biased region" description="Low complexity" evidence="1">
    <location>
        <begin position="263"/>
        <end position="282"/>
    </location>
</feature>
<feature type="region of interest" description="Disordered" evidence="1">
    <location>
        <begin position="232"/>
        <end position="293"/>
    </location>
</feature>
<sequence length="324" mass="31162">MPARRSAAAIGAAVGLAAGALALTPSAQAASPASSGDGRATATVLRANLDASLLQDKANVPLHAVLDDVHAPADAHQNTLNAKVQAPVNGGQFNILTADVAAASATADQQKTEGYANLVNAKVELPGLPEPVLQAKVLTARATCVAGEHPTANASLLKLVVLGKAQEVKVGQTITVPVPGVGQVSVDLTTTNTTSSTAAATALGLHISVNPLKAGIADLEGNVTLAHATCEAPSGGGSTGGSTGGGSTSGSTGGGNTSGGSTSGASQGASSGTTAGSTAGTGEHLAETGASSNTPYIAGGAVALVVAGGAVVYVTRRRRSSDQG</sequence>
<evidence type="ECO:0000256" key="1">
    <source>
        <dbReference type="SAM" id="MobiDB-lite"/>
    </source>
</evidence>
<reference evidence="4" key="1">
    <citation type="submission" date="2022-06" db="EMBL/GenBank/DDBJ databases">
        <title>Draft genome sequence of Streptomyces sp. RB6PN25 isolated from peat swamp forest in Thailand.</title>
        <authorList>
            <person name="Duangmal K."/>
            <person name="Klaysubun C."/>
        </authorList>
    </citation>
    <scope>NUCLEOTIDE SEQUENCE</scope>
    <source>
        <strain evidence="4">RB6PN25</strain>
    </source>
</reference>
<comment type="caution">
    <text evidence="4">The sequence shown here is derived from an EMBL/GenBank/DDBJ whole genome shotgun (WGS) entry which is preliminary data.</text>
</comment>
<keyword evidence="2" id="KW-0472">Membrane</keyword>
<organism evidence="4 5">
    <name type="scientific">Streptomyces humicola</name>
    <dbReference type="NCBI Taxonomy" id="2953240"/>
    <lineage>
        <taxon>Bacteria</taxon>
        <taxon>Bacillati</taxon>
        <taxon>Actinomycetota</taxon>
        <taxon>Actinomycetes</taxon>
        <taxon>Kitasatosporales</taxon>
        <taxon>Streptomycetaceae</taxon>
        <taxon>Streptomyces</taxon>
    </lineage>
</organism>
<dbReference type="InterPro" id="IPR006311">
    <property type="entry name" value="TAT_signal"/>
</dbReference>
<dbReference type="NCBIfam" id="TIGR01167">
    <property type="entry name" value="LPXTG_anchor"/>
    <property type="match status" value="1"/>
</dbReference>
<feature type="signal peptide" evidence="3">
    <location>
        <begin position="1"/>
        <end position="29"/>
    </location>
</feature>
<evidence type="ECO:0000313" key="4">
    <source>
        <dbReference type="EMBL" id="MCQ4080779.1"/>
    </source>
</evidence>
<dbReference type="PROSITE" id="PS51318">
    <property type="entry name" value="TAT"/>
    <property type="match status" value="1"/>
</dbReference>
<proteinExistence type="predicted"/>
<feature type="compositionally biased region" description="Gly residues" evidence="1">
    <location>
        <begin position="234"/>
        <end position="262"/>
    </location>
</feature>
<keyword evidence="2" id="KW-0812">Transmembrane</keyword>
<dbReference type="NCBIfam" id="NF041527">
    <property type="entry name" value="SCO1860_LAETG"/>
    <property type="match status" value="1"/>
</dbReference>
<gene>
    <name evidence="4" type="ORF">NGB36_09230</name>
</gene>
<dbReference type="Proteomes" id="UP001057702">
    <property type="component" value="Unassembled WGS sequence"/>
</dbReference>
<dbReference type="NCBIfam" id="NF040603">
    <property type="entry name" value="choice_anch_P"/>
    <property type="match status" value="1"/>
</dbReference>
<feature type="transmembrane region" description="Helical" evidence="2">
    <location>
        <begin position="296"/>
        <end position="315"/>
    </location>
</feature>
<keyword evidence="2" id="KW-1133">Transmembrane helix</keyword>
<dbReference type="InterPro" id="IPR048202">
    <property type="entry name" value="SCO1860-like"/>
</dbReference>
<evidence type="ECO:0000256" key="2">
    <source>
        <dbReference type="SAM" id="Phobius"/>
    </source>
</evidence>
<protein>
    <submittedName>
        <fullName evidence="4">LPXTG cell wall anchor domain-containing protein</fullName>
    </submittedName>
</protein>
<name>A0ABT1PSX7_9ACTN</name>
<keyword evidence="5" id="KW-1185">Reference proteome</keyword>
<evidence type="ECO:0000256" key="3">
    <source>
        <dbReference type="SAM" id="SignalP"/>
    </source>
</evidence>
<feature type="chain" id="PRO_5046741774" evidence="3">
    <location>
        <begin position="30"/>
        <end position="324"/>
    </location>
</feature>
<dbReference type="EMBL" id="JANFNG010000005">
    <property type="protein sequence ID" value="MCQ4080779.1"/>
    <property type="molecule type" value="Genomic_DNA"/>
</dbReference>
<dbReference type="NCBIfam" id="NF041528">
    <property type="entry name" value="strep_LAETG"/>
    <property type="match status" value="1"/>
</dbReference>
<keyword evidence="3" id="KW-0732">Signal</keyword>
<evidence type="ECO:0000313" key="5">
    <source>
        <dbReference type="Proteomes" id="UP001057702"/>
    </source>
</evidence>